<dbReference type="EMBL" id="JAXUIA010000012">
    <property type="protein sequence ID" value="MEA0977732.1"/>
    <property type="molecule type" value="Genomic_DNA"/>
</dbReference>
<keyword evidence="5" id="KW-1185">Reference proteome</keyword>
<organism evidence="3 4">
    <name type="scientific">Lysinibacillus irui</name>
    <dbReference type="NCBI Taxonomy" id="2998077"/>
    <lineage>
        <taxon>Bacteria</taxon>
        <taxon>Bacillati</taxon>
        <taxon>Bacillota</taxon>
        <taxon>Bacilli</taxon>
        <taxon>Bacillales</taxon>
        <taxon>Bacillaceae</taxon>
        <taxon>Lysinibacillus</taxon>
    </lineage>
</organism>
<evidence type="ECO:0000313" key="2">
    <source>
        <dbReference type="EMBL" id="MEA0977732.1"/>
    </source>
</evidence>
<evidence type="ECO:0000313" key="3">
    <source>
        <dbReference type="EMBL" id="WDV08594.1"/>
    </source>
</evidence>
<feature type="coiled-coil region" evidence="1">
    <location>
        <begin position="64"/>
        <end position="91"/>
    </location>
</feature>
<dbReference type="Proteomes" id="UP001289615">
    <property type="component" value="Unassembled WGS sequence"/>
</dbReference>
<reference evidence="2 5" key="2">
    <citation type="submission" date="2023-12" db="EMBL/GenBank/DDBJ databases">
        <title>Genome comparison identifies genes involved in endophytic behavior of Lysinibacillus irui and provides insights into its role as a plant-growth promoting bacterium.</title>
        <authorList>
            <person name="Hilario S."/>
            <person name="Matos I."/>
            <person name="Goncalves M.F.M."/>
            <person name="Pardo C.A."/>
            <person name="Santos M.J."/>
        </authorList>
    </citation>
    <scope>NUCLEOTIDE SEQUENCE [LARGE SCALE GENOMIC DNA]</scope>
    <source>
        <strain evidence="2 5">B3</strain>
    </source>
</reference>
<accession>A0AAJ5RS62</accession>
<reference evidence="3" key="1">
    <citation type="submission" date="2022-11" db="EMBL/GenBank/DDBJ databases">
        <title>Lysinibacillus irui.</title>
        <authorList>
            <person name="Akintayo S.O."/>
        </authorList>
    </citation>
    <scope>NUCLEOTIDE SEQUENCE</scope>
    <source>
        <strain evidence="3">IRB4-01</strain>
    </source>
</reference>
<sequence length="102" mass="11735">MSFEVEIFGYSAYMNNNSFVLENVTEEELGVMEQYSTAYFQKLDLLASLYAGQAALKETIPTEKINQMERYQQIEAAIAKLNNEIRLIERTILKSSYSTENC</sequence>
<proteinExistence type="predicted"/>
<evidence type="ECO:0000313" key="4">
    <source>
        <dbReference type="Proteomes" id="UP001219585"/>
    </source>
</evidence>
<dbReference type="AlphaFoldDB" id="A0AAJ5RS62"/>
<gene>
    <name evidence="3" type="ORF">OU989_08990</name>
    <name evidence="2" type="ORF">U6C28_15590</name>
</gene>
<dbReference type="KEGG" id="liu:OU989_08990"/>
<protein>
    <submittedName>
        <fullName evidence="3">Uncharacterized protein</fullName>
    </submittedName>
</protein>
<name>A0AAJ5RS62_9BACI</name>
<dbReference type="Proteomes" id="UP001219585">
    <property type="component" value="Chromosome"/>
</dbReference>
<keyword evidence="1" id="KW-0175">Coiled coil</keyword>
<evidence type="ECO:0000313" key="5">
    <source>
        <dbReference type="Proteomes" id="UP001289615"/>
    </source>
</evidence>
<evidence type="ECO:0000256" key="1">
    <source>
        <dbReference type="SAM" id="Coils"/>
    </source>
</evidence>
<dbReference type="RefSeq" id="WP_274796801.1">
    <property type="nucleotide sequence ID" value="NZ_CP113527.1"/>
</dbReference>
<dbReference type="EMBL" id="CP113527">
    <property type="protein sequence ID" value="WDV08594.1"/>
    <property type="molecule type" value="Genomic_DNA"/>
</dbReference>